<dbReference type="Proteomes" id="UP001310594">
    <property type="component" value="Unassembled WGS sequence"/>
</dbReference>
<evidence type="ECO:0000256" key="1">
    <source>
        <dbReference type="SAM" id="MobiDB-lite"/>
    </source>
</evidence>
<comment type="caution">
    <text evidence="2">The sequence shown here is derived from an EMBL/GenBank/DDBJ whole genome shotgun (WGS) entry which is preliminary data.</text>
</comment>
<proteinExistence type="predicted"/>
<gene>
    <name evidence="2" type="ORF">LTR97_010764</name>
</gene>
<feature type="region of interest" description="Disordered" evidence="1">
    <location>
        <begin position="1"/>
        <end position="23"/>
    </location>
</feature>
<organism evidence="2 3">
    <name type="scientific">Elasticomyces elasticus</name>
    <dbReference type="NCBI Taxonomy" id="574655"/>
    <lineage>
        <taxon>Eukaryota</taxon>
        <taxon>Fungi</taxon>
        <taxon>Dikarya</taxon>
        <taxon>Ascomycota</taxon>
        <taxon>Pezizomycotina</taxon>
        <taxon>Dothideomycetes</taxon>
        <taxon>Dothideomycetidae</taxon>
        <taxon>Mycosphaerellales</taxon>
        <taxon>Teratosphaeriaceae</taxon>
        <taxon>Elasticomyces</taxon>
    </lineage>
</organism>
<evidence type="ECO:0000313" key="2">
    <source>
        <dbReference type="EMBL" id="KAK5692455.1"/>
    </source>
</evidence>
<evidence type="ECO:0008006" key="4">
    <source>
        <dbReference type="Google" id="ProtNLM"/>
    </source>
</evidence>
<dbReference type="AlphaFoldDB" id="A0AAN7VN70"/>
<accession>A0AAN7VN70</accession>
<sequence length="347" mass="38615">MPPSPPSERSPKRRRSSSPTKGIENVIEISPTGGALLVLKELAGVKPVTLQLSQDVLEATSTIFASMLQNARLPEEPKAHEVLMYADEEDDVETLYLLCNILHLRNDKLPSRLSVDALCSLAKMVQKYKCATAVGRATMGWFDRLYSAAKAGTVVVNVWKMVEAAYLLDEPVFFARFTEMWVLEEPLAVNSLAAALREADDLSKRLAVELHNRRQAQMIALKSDVDLLVNPCSVAFSKSTRHYTDYAPGMMPDPDDDGRTTGSVCHVDEQAGALVSTIQAFRIPEYDDCDKCDFCEDVKTAFGTAVDLVKKMHKERLWGLCLDCFRPGGINAGECRYEHTKPKIRWS</sequence>
<protein>
    <recommendedName>
        <fullName evidence="4">BTB domain-containing protein</fullName>
    </recommendedName>
</protein>
<name>A0AAN7VN70_9PEZI</name>
<reference evidence="2" key="1">
    <citation type="submission" date="2023-08" db="EMBL/GenBank/DDBJ databases">
        <title>Black Yeasts Isolated from many extreme environments.</title>
        <authorList>
            <person name="Coleine C."/>
            <person name="Stajich J.E."/>
            <person name="Selbmann L."/>
        </authorList>
    </citation>
    <scope>NUCLEOTIDE SEQUENCE</scope>
    <source>
        <strain evidence="2">CCFEE 5810</strain>
    </source>
</reference>
<evidence type="ECO:0000313" key="3">
    <source>
        <dbReference type="Proteomes" id="UP001310594"/>
    </source>
</evidence>
<dbReference type="EMBL" id="JAVRQU010000019">
    <property type="protein sequence ID" value="KAK5692455.1"/>
    <property type="molecule type" value="Genomic_DNA"/>
</dbReference>